<dbReference type="PANTHER" id="PTHR38926:SF2">
    <property type="entry name" value="F-BOX_LRR-REPEAT PROTEIN 21-RELATED"/>
    <property type="match status" value="1"/>
</dbReference>
<keyword evidence="3" id="KW-1185">Reference proteome</keyword>
<organism evidence="2 3">
    <name type="scientific">Arabis nemorensis</name>
    <dbReference type="NCBI Taxonomy" id="586526"/>
    <lineage>
        <taxon>Eukaryota</taxon>
        <taxon>Viridiplantae</taxon>
        <taxon>Streptophyta</taxon>
        <taxon>Embryophyta</taxon>
        <taxon>Tracheophyta</taxon>
        <taxon>Spermatophyta</taxon>
        <taxon>Magnoliopsida</taxon>
        <taxon>eudicotyledons</taxon>
        <taxon>Gunneridae</taxon>
        <taxon>Pentapetalae</taxon>
        <taxon>rosids</taxon>
        <taxon>malvids</taxon>
        <taxon>Brassicales</taxon>
        <taxon>Brassicaceae</taxon>
        <taxon>Arabideae</taxon>
        <taxon>Arabis</taxon>
    </lineage>
</organism>
<dbReference type="Gene3D" id="3.80.10.10">
    <property type="entry name" value="Ribonuclease Inhibitor"/>
    <property type="match status" value="1"/>
</dbReference>
<dbReference type="InterPro" id="IPR036047">
    <property type="entry name" value="F-box-like_dom_sf"/>
</dbReference>
<dbReference type="InterPro" id="IPR001810">
    <property type="entry name" value="F-box_dom"/>
</dbReference>
<evidence type="ECO:0000313" key="3">
    <source>
        <dbReference type="Proteomes" id="UP000489600"/>
    </source>
</evidence>
<evidence type="ECO:0000313" key="2">
    <source>
        <dbReference type="EMBL" id="VVB14224.1"/>
    </source>
</evidence>
<dbReference type="Pfam" id="PF12937">
    <property type="entry name" value="F-box-like"/>
    <property type="match status" value="1"/>
</dbReference>
<dbReference type="SUPFAM" id="SSF52047">
    <property type="entry name" value="RNI-like"/>
    <property type="match status" value="1"/>
</dbReference>
<evidence type="ECO:0000259" key="1">
    <source>
        <dbReference type="Pfam" id="PF12937"/>
    </source>
</evidence>
<proteinExistence type="predicted"/>
<protein>
    <recommendedName>
        <fullName evidence="1">F-box domain-containing protein</fullName>
    </recommendedName>
</protein>
<gene>
    <name evidence="2" type="ORF">ANE_LOCUS24668</name>
</gene>
<name>A0A565CKY9_9BRAS</name>
<accession>A0A565CKY9</accession>
<dbReference type="OrthoDB" id="2095648at2759"/>
<dbReference type="Gene3D" id="1.20.1280.50">
    <property type="match status" value="1"/>
</dbReference>
<comment type="caution">
    <text evidence="2">The sequence shown here is derived from an EMBL/GenBank/DDBJ whole genome shotgun (WGS) entry which is preliminary data.</text>
</comment>
<dbReference type="AlphaFoldDB" id="A0A565CKY9"/>
<reference evidence="2" key="1">
    <citation type="submission" date="2019-07" db="EMBL/GenBank/DDBJ databases">
        <authorList>
            <person name="Dittberner H."/>
        </authorList>
    </citation>
    <scope>NUCLEOTIDE SEQUENCE [LARGE SCALE GENOMIC DNA]</scope>
</reference>
<dbReference type="InterPro" id="IPR032675">
    <property type="entry name" value="LRR_dom_sf"/>
</dbReference>
<dbReference type="SUPFAM" id="SSF81383">
    <property type="entry name" value="F-box domain"/>
    <property type="match status" value="1"/>
</dbReference>
<dbReference type="EMBL" id="CABITT030000008">
    <property type="protein sequence ID" value="VVB14224.1"/>
    <property type="molecule type" value="Genomic_DNA"/>
</dbReference>
<dbReference type="PANTHER" id="PTHR38926">
    <property type="entry name" value="F-BOX DOMAIN CONTAINING PROTEIN, EXPRESSED"/>
    <property type="match status" value="1"/>
</dbReference>
<dbReference type="Proteomes" id="UP000489600">
    <property type="component" value="Unassembled WGS sequence"/>
</dbReference>
<feature type="domain" description="F-box" evidence="1">
    <location>
        <begin position="5"/>
        <end position="30"/>
    </location>
</feature>
<sequence>MFEILVNAQKVCKSWHRVSKDPSIWRKFDIQIYKQGYKLNKNRQDYHWDSLCRHVVDRSQGGLLEINLRNYCSDSLLSYIADRSSNLRSLAFKMYYRVTNEGLVNAVTKLPLLEELEVSYPMIKLNLKAIGHSCPKLKTLKLIFSCFKTRRRRENCAAIEIAESMPELRHLQLLGNGLTNTGLNAILDCCSHLEHLDLRRCLNINLVGDLDERCSEMIKVLRRLDDSTDDCPFNVDIDSDVSFFPS</sequence>